<dbReference type="Pfam" id="PF13715">
    <property type="entry name" value="CarbopepD_reg_2"/>
    <property type="match status" value="1"/>
</dbReference>
<dbReference type="InterPro" id="IPR023996">
    <property type="entry name" value="TonB-dep_OMP_SusC/RagA"/>
</dbReference>
<evidence type="ECO:0000256" key="2">
    <source>
        <dbReference type="ARBA" id="ARBA00022448"/>
    </source>
</evidence>
<dbReference type="GO" id="GO:0009279">
    <property type="term" value="C:cell outer membrane"/>
    <property type="evidence" value="ECO:0007669"/>
    <property type="project" value="UniProtKB-SubCell"/>
</dbReference>
<keyword evidence="3 7" id="KW-1134">Transmembrane beta strand</keyword>
<dbReference type="InterPro" id="IPR039426">
    <property type="entry name" value="TonB-dep_rcpt-like"/>
</dbReference>
<evidence type="ECO:0000256" key="7">
    <source>
        <dbReference type="PROSITE-ProRule" id="PRU01360"/>
    </source>
</evidence>
<evidence type="ECO:0000256" key="4">
    <source>
        <dbReference type="ARBA" id="ARBA00022692"/>
    </source>
</evidence>
<dbReference type="PROSITE" id="PS52016">
    <property type="entry name" value="TONB_DEPENDENT_REC_3"/>
    <property type="match status" value="1"/>
</dbReference>
<dbReference type="NCBIfam" id="TIGR04056">
    <property type="entry name" value="OMP_RagA_SusC"/>
    <property type="match status" value="1"/>
</dbReference>
<dbReference type="SMART" id="SM00965">
    <property type="entry name" value="STN"/>
    <property type="match status" value="1"/>
</dbReference>
<dbReference type="InterPro" id="IPR008969">
    <property type="entry name" value="CarboxyPept-like_regulatory"/>
</dbReference>
<proteinExistence type="inferred from homology"/>
<evidence type="ECO:0000313" key="10">
    <source>
        <dbReference type="Proteomes" id="UP001163821"/>
    </source>
</evidence>
<keyword evidence="6 7" id="KW-0998">Cell outer membrane</keyword>
<dbReference type="InterPro" id="IPR011662">
    <property type="entry name" value="Secretin/TonB_short_N"/>
</dbReference>
<dbReference type="AlphaFoldDB" id="A0AA41Y453"/>
<keyword evidence="5 7" id="KW-0472">Membrane</keyword>
<dbReference type="RefSeq" id="WP_282591706.1">
    <property type="nucleotide sequence ID" value="NZ_JAPAAF010000012.1"/>
</dbReference>
<dbReference type="SUPFAM" id="SSF49464">
    <property type="entry name" value="Carboxypeptidase regulatory domain-like"/>
    <property type="match status" value="1"/>
</dbReference>
<sequence>MKKSEKCRVGLWHALKKTFMLMRLTILLILLGLLQVTAKSGYSQQTLISMALKNAQVVDVLNVIENQTDYFFLYNQDLVDVTRRVNIDVENQNIDQVLTKLFDQSDVNFVIKNRQIILTNLKENTSSVQQPQTVSGKVTDSSGQPLPGVTVLIKGTTNGTITDFGGNYNLKNIPADAVLVFSFVGMSNQEVPVNGQSSLNIIMKEESIGIEEVVAIGYGTVRKRDLTGSVQSVKSEDIVIAPKGNVMESIQGRVAGLNINRSSGRSGAEMIMSLRGTRSINGSNTPLFIIDGVEGNYEDINPNDIESIEVLKDASSTAIYGSAGANGVIIISSKTGKKGELKINFDAYTGVNGLLQFPAVRTGDDYIELRRQANRTIGAWSTGDPDSKVFTNDEWNAIENDQWADWFDLGTRNGTLQNYSLSMSGGNDKTSAYFSLNYYNEEGILKDDDNTRYSFRGSVEHRINDWIKGGLNVLGAFTDRNERKGQYFTRVLSLMPLGTPYNEDGLINPFPLAGDTQLSPLADMAKNQYTNNYHILGVNPTTYLEINPVKGLSLRTVLSSYLNFSRHGLYKGALSADGYGDGKSSAQVINGNIYNYKWENILSYKYDLSDDHHFIFTGVTSWSKNQNENSSILGYNIDWDKYLFHNLAATDGTSRVATSNYTRTQLMSYVARLNYNYKDRYLFTVSNRWDGSSILAEGKKWDNFPAAAIAWRISDEPFMTDASSIDNLKLRVGYGITGNAGADAYSTLSFGAAGSNLAFQETPAPYYMFSRNIANKDLGWEKSYNWNAGVDLNMFKNRLNITLDAYRTNTKDILFNRNLPASTGGYQTSNYSIWENVCETLNQGVEAVINSNNLKDRELTWSTTLTFARNHEEITEFTSDAPVTNGRLYLVKGHPINSHYDYKYLGIWQENEAEEAAVFGRVPGDVKILDYNKDSQYTTDDRVVLGSPTPKWTAGLSNTFTYKGFDLTIFLDSRWGGMMNYMIMGWYNPDGTGNGPALADYWTPENPGGHFPRPNASYGRFANMPLGTTSLFYIDGSYIKLRNLTLGYSLPKSLLRKLDLTKARIYATASNLFTYTKSDYLKDYDPELGGADEFPLARQVVIGVNISF</sequence>
<comment type="subcellular location">
    <subcellularLocation>
        <location evidence="1 7">Cell outer membrane</location>
        <topology evidence="1 7">Multi-pass membrane protein</topology>
    </subcellularLocation>
</comment>
<protein>
    <submittedName>
        <fullName evidence="9">TonB-dependent receptor</fullName>
    </submittedName>
</protein>
<evidence type="ECO:0000256" key="3">
    <source>
        <dbReference type="ARBA" id="ARBA00022452"/>
    </source>
</evidence>
<evidence type="ECO:0000256" key="1">
    <source>
        <dbReference type="ARBA" id="ARBA00004571"/>
    </source>
</evidence>
<dbReference type="Gene3D" id="2.170.130.10">
    <property type="entry name" value="TonB-dependent receptor, plug domain"/>
    <property type="match status" value="1"/>
</dbReference>
<keyword evidence="10" id="KW-1185">Reference proteome</keyword>
<evidence type="ECO:0000313" key="9">
    <source>
        <dbReference type="EMBL" id="MCW0483104.1"/>
    </source>
</evidence>
<dbReference type="SUPFAM" id="SSF56935">
    <property type="entry name" value="Porins"/>
    <property type="match status" value="1"/>
</dbReference>
<dbReference type="FunFam" id="2.60.40.1120:FF:000003">
    <property type="entry name" value="Outer membrane protein Omp121"/>
    <property type="match status" value="1"/>
</dbReference>
<keyword evidence="4 7" id="KW-0812">Transmembrane</keyword>
<dbReference type="InterPro" id="IPR012910">
    <property type="entry name" value="Plug_dom"/>
</dbReference>
<dbReference type="Proteomes" id="UP001163821">
    <property type="component" value="Unassembled WGS sequence"/>
</dbReference>
<gene>
    <name evidence="9" type="ORF">N2K84_10210</name>
</gene>
<dbReference type="NCBIfam" id="TIGR04057">
    <property type="entry name" value="SusC_RagA_signa"/>
    <property type="match status" value="1"/>
</dbReference>
<keyword evidence="2 7" id="KW-0813">Transport</keyword>
<comment type="caution">
    <text evidence="9">The sequence shown here is derived from an EMBL/GenBank/DDBJ whole genome shotgun (WGS) entry which is preliminary data.</text>
</comment>
<dbReference type="Gene3D" id="2.60.40.1120">
    <property type="entry name" value="Carboxypeptidase-like, regulatory domain"/>
    <property type="match status" value="1"/>
</dbReference>
<evidence type="ECO:0000256" key="5">
    <source>
        <dbReference type="ARBA" id="ARBA00023136"/>
    </source>
</evidence>
<dbReference type="InterPro" id="IPR036942">
    <property type="entry name" value="Beta-barrel_TonB_sf"/>
</dbReference>
<feature type="domain" description="Secretin/TonB short N-terminal" evidence="8">
    <location>
        <begin position="70"/>
        <end position="121"/>
    </location>
</feature>
<dbReference type="Pfam" id="PF07660">
    <property type="entry name" value="STN"/>
    <property type="match status" value="1"/>
</dbReference>
<dbReference type="InterPro" id="IPR023997">
    <property type="entry name" value="TonB-dep_OMP_SusC/RagA_CS"/>
</dbReference>
<keyword evidence="9" id="KW-0675">Receptor</keyword>
<dbReference type="Gene3D" id="2.40.170.20">
    <property type="entry name" value="TonB-dependent receptor, beta-barrel domain"/>
    <property type="match status" value="1"/>
</dbReference>
<reference evidence="9" key="1">
    <citation type="submission" date="2022-10" db="EMBL/GenBank/DDBJ databases">
        <title>Gaoshiqiia sediminis gen. nov., sp. nov., isolated from coastal sediment.</title>
        <authorList>
            <person name="Yu W.X."/>
            <person name="Mu D.S."/>
            <person name="Du J.Z."/>
            <person name="Liang Y.Q."/>
        </authorList>
    </citation>
    <scope>NUCLEOTIDE SEQUENCE</scope>
    <source>
        <strain evidence="9">A06</strain>
    </source>
</reference>
<name>A0AA41Y453_9BACT</name>
<organism evidence="9 10">
    <name type="scientific">Gaoshiqia sediminis</name>
    <dbReference type="NCBI Taxonomy" id="2986998"/>
    <lineage>
        <taxon>Bacteria</taxon>
        <taxon>Pseudomonadati</taxon>
        <taxon>Bacteroidota</taxon>
        <taxon>Bacteroidia</taxon>
        <taxon>Marinilabiliales</taxon>
        <taxon>Prolixibacteraceae</taxon>
        <taxon>Gaoshiqia</taxon>
    </lineage>
</organism>
<dbReference type="Pfam" id="PF07715">
    <property type="entry name" value="Plug"/>
    <property type="match status" value="1"/>
</dbReference>
<accession>A0AA41Y453</accession>
<evidence type="ECO:0000259" key="8">
    <source>
        <dbReference type="SMART" id="SM00965"/>
    </source>
</evidence>
<evidence type="ECO:0000256" key="6">
    <source>
        <dbReference type="ARBA" id="ARBA00023237"/>
    </source>
</evidence>
<comment type="similarity">
    <text evidence="7">Belongs to the TonB-dependent receptor family.</text>
</comment>
<dbReference type="EMBL" id="JAPAAF010000012">
    <property type="protein sequence ID" value="MCW0483104.1"/>
    <property type="molecule type" value="Genomic_DNA"/>
</dbReference>
<dbReference type="InterPro" id="IPR037066">
    <property type="entry name" value="Plug_dom_sf"/>
</dbReference>